<protein>
    <recommendedName>
        <fullName evidence="4">Heat-stable enterotoxin ST</fullName>
    </recommendedName>
</protein>
<name>A0ABX5GMY0_9GAMM</name>
<evidence type="ECO:0000313" key="3">
    <source>
        <dbReference type="Proteomes" id="UP000241190"/>
    </source>
</evidence>
<proteinExistence type="predicted"/>
<reference evidence="2 3" key="1">
    <citation type="submission" date="2018-03" db="EMBL/GenBank/DDBJ databases">
        <title>Whole genome sequencing of Histamine producing bacteria.</title>
        <authorList>
            <person name="Butler K."/>
        </authorList>
    </citation>
    <scope>NUCLEOTIDE SEQUENCE [LARGE SCALE GENOMIC DNA]</scope>
    <source>
        <strain evidence="2 3">ATCC 51761</strain>
    </source>
</reference>
<organism evidence="2 3">
    <name type="scientific">Photobacterium iliopiscarium</name>
    <dbReference type="NCBI Taxonomy" id="56192"/>
    <lineage>
        <taxon>Bacteria</taxon>
        <taxon>Pseudomonadati</taxon>
        <taxon>Pseudomonadota</taxon>
        <taxon>Gammaproteobacteria</taxon>
        <taxon>Vibrionales</taxon>
        <taxon>Vibrionaceae</taxon>
        <taxon>Photobacterium</taxon>
    </lineage>
</organism>
<comment type="caution">
    <text evidence="2">The sequence shown here is derived from an EMBL/GenBank/DDBJ whole genome shotgun (WGS) entry which is preliminary data.</text>
</comment>
<evidence type="ECO:0000313" key="2">
    <source>
        <dbReference type="EMBL" id="PSW92307.1"/>
    </source>
</evidence>
<sequence length="81" mass="9007">MKKIIFIFILLITSTFCFAQNKATTQLQSVPKVDCLFKTNTSSKDDTLVAYDCCDVCCNVACYGCQNGIINKKSQKNHAKS</sequence>
<dbReference type="Pfam" id="PF02048">
    <property type="entry name" value="Enterotoxin_ST"/>
    <property type="match status" value="1"/>
</dbReference>
<dbReference type="EMBL" id="PYOP01000048">
    <property type="protein sequence ID" value="PSW92307.1"/>
    <property type="molecule type" value="Genomic_DNA"/>
</dbReference>
<accession>A0ABX5GMY0</accession>
<keyword evidence="1" id="KW-0732">Signal</keyword>
<feature type="chain" id="PRO_5046090666" description="Heat-stable enterotoxin ST" evidence="1">
    <location>
        <begin position="20"/>
        <end position="81"/>
    </location>
</feature>
<keyword evidence="3" id="KW-1185">Reference proteome</keyword>
<feature type="signal peptide" evidence="1">
    <location>
        <begin position="1"/>
        <end position="19"/>
    </location>
</feature>
<dbReference type="RefSeq" id="WP_045039031.1">
    <property type="nucleotide sequence ID" value="NZ_JZSR01000099.1"/>
</dbReference>
<dbReference type="InterPro" id="IPR001489">
    <property type="entry name" value="Heat-stable_enterotox_STa"/>
</dbReference>
<evidence type="ECO:0008006" key="4">
    <source>
        <dbReference type="Google" id="ProtNLM"/>
    </source>
</evidence>
<evidence type="ECO:0000256" key="1">
    <source>
        <dbReference type="SAM" id="SignalP"/>
    </source>
</evidence>
<gene>
    <name evidence="2" type="ORF">C9J52_18970</name>
</gene>
<dbReference type="Proteomes" id="UP000241190">
    <property type="component" value="Unassembled WGS sequence"/>
</dbReference>